<reference evidence="2 3" key="1">
    <citation type="submission" date="2021-04" db="EMBL/GenBank/DDBJ databases">
        <authorList>
            <person name="De Guttry C."/>
            <person name="Zahm M."/>
            <person name="Klopp C."/>
            <person name="Cabau C."/>
            <person name="Louis A."/>
            <person name="Berthelot C."/>
            <person name="Parey E."/>
            <person name="Roest Crollius H."/>
            <person name="Montfort J."/>
            <person name="Robinson-Rechavi M."/>
            <person name="Bucao C."/>
            <person name="Bouchez O."/>
            <person name="Gislard M."/>
            <person name="Lluch J."/>
            <person name="Milhes M."/>
            <person name="Lampietro C."/>
            <person name="Lopez Roques C."/>
            <person name="Donnadieu C."/>
            <person name="Braasch I."/>
            <person name="Desvignes T."/>
            <person name="Postlethwait J."/>
            <person name="Bobe J."/>
            <person name="Wedekind C."/>
            <person name="Guiguen Y."/>
        </authorList>
    </citation>
    <scope>NUCLEOTIDE SEQUENCE [LARGE SCALE GENOMIC DNA]</scope>
    <source>
        <strain evidence="2">Cs_M1</strain>
        <tissue evidence="2">Blood</tissue>
    </source>
</reference>
<feature type="compositionally biased region" description="Low complexity" evidence="1">
    <location>
        <begin position="89"/>
        <end position="102"/>
    </location>
</feature>
<keyword evidence="3" id="KW-1185">Reference proteome</keyword>
<feature type="region of interest" description="Disordered" evidence="1">
    <location>
        <begin position="82"/>
        <end position="115"/>
    </location>
</feature>
<evidence type="ECO:0000313" key="3">
    <source>
        <dbReference type="Proteomes" id="UP001356427"/>
    </source>
</evidence>
<evidence type="ECO:0000256" key="1">
    <source>
        <dbReference type="SAM" id="MobiDB-lite"/>
    </source>
</evidence>
<sequence>MDEDSMGGGNGGCNIAYRQQRVSTSVTAVAVEEEVEDQVEDFNQFCVPGTPLLWERTLRRWKEASSSCSTWTWRSSSQRTAWAVPRTNSSSTAQIPSQSSQSAVPNQVPSAPPHRPHPALHSLLLVILNLPHRSSAWRWPNPTCREELTMGSYLNRV</sequence>
<organism evidence="2 3">
    <name type="scientific">Coregonus suidteri</name>
    <dbReference type="NCBI Taxonomy" id="861788"/>
    <lineage>
        <taxon>Eukaryota</taxon>
        <taxon>Metazoa</taxon>
        <taxon>Chordata</taxon>
        <taxon>Craniata</taxon>
        <taxon>Vertebrata</taxon>
        <taxon>Euteleostomi</taxon>
        <taxon>Actinopterygii</taxon>
        <taxon>Neopterygii</taxon>
        <taxon>Teleostei</taxon>
        <taxon>Protacanthopterygii</taxon>
        <taxon>Salmoniformes</taxon>
        <taxon>Salmonidae</taxon>
        <taxon>Coregoninae</taxon>
        <taxon>Coregonus</taxon>
    </lineage>
</organism>
<proteinExistence type="predicted"/>
<gene>
    <name evidence="2" type="ORF">J4Q44_G00024290</name>
</gene>
<accession>A0AAN8MBF8</accession>
<dbReference type="AlphaFoldDB" id="A0AAN8MBF8"/>
<protein>
    <submittedName>
        <fullName evidence="2">Uncharacterized protein</fullName>
    </submittedName>
</protein>
<name>A0AAN8MBF8_9TELE</name>
<evidence type="ECO:0000313" key="2">
    <source>
        <dbReference type="EMBL" id="KAK6326784.1"/>
    </source>
</evidence>
<comment type="caution">
    <text evidence="2">The sequence shown here is derived from an EMBL/GenBank/DDBJ whole genome shotgun (WGS) entry which is preliminary data.</text>
</comment>
<dbReference type="Proteomes" id="UP001356427">
    <property type="component" value="Unassembled WGS sequence"/>
</dbReference>
<dbReference type="EMBL" id="JAGTTL010000002">
    <property type="protein sequence ID" value="KAK6326784.1"/>
    <property type="molecule type" value="Genomic_DNA"/>
</dbReference>